<dbReference type="AlphaFoldDB" id="A0AA40BUK5"/>
<dbReference type="EMBL" id="JAULSU010000006">
    <property type="protein sequence ID" value="KAK0614150.1"/>
    <property type="molecule type" value="Genomic_DNA"/>
</dbReference>
<comment type="function">
    <text evidence="3">Regulates mitochondrial small subunit maturation by controlling 15S rRNA 5'-end processing. Localizes to the 5' precursor of the 15S rRNA in a position that is subsequently occupied by mS47 in the mature yeast mtSSU. Uses structure and sequence-specific RNA recognition, binding to a single-stranded region of the precursor and specifically recognizing bases -6 to -1. The exchange of Ccm1 for mS47 is coupled to the irreversible removal of precursor rRNA that is accompanied by conformational changes of the mitoribosomal proteins uS5m and mS26. These conformational changes signal completion of 5'-end rRNA processing through protection of the mature 5'-end of the 15S rRNA and stabilization of mS47. The removal of the 5' precursor together with the dissociation of Ccm1 may be catalyzed by the 5'-3' exoribonuclease Pet127. Involved in the specific removal of group I introns in mitochondrial encoded transcripts.</text>
</comment>
<dbReference type="GO" id="GO:0031930">
    <property type="term" value="P:mitochondria-nucleus signaling pathway"/>
    <property type="evidence" value="ECO:0007669"/>
    <property type="project" value="TreeGrafter"/>
</dbReference>
<evidence type="ECO:0000256" key="4">
    <source>
        <dbReference type="ARBA" id="ARBA00044511"/>
    </source>
</evidence>
<evidence type="ECO:0000313" key="7">
    <source>
        <dbReference type="Proteomes" id="UP001175000"/>
    </source>
</evidence>
<comment type="subunit">
    <text evidence="4">Binds to mitochondrial small subunit 15S rRNA.</text>
</comment>
<protein>
    <recommendedName>
        <fullName evidence="8">Pentatricopeptide repeat-containing protein</fullName>
    </recommendedName>
</protein>
<dbReference type="InterPro" id="IPR011990">
    <property type="entry name" value="TPR-like_helical_dom_sf"/>
</dbReference>
<evidence type="ECO:0000256" key="5">
    <source>
        <dbReference type="PROSITE-ProRule" id="PRU00708"/>
    </source>
</evidence>
<accession>A0AA40BUK5</accession>
<evidence type="ECO:0000313" key="6">
    <source>
        <dbReference type="EMBL" id="KAK0614150.1"/>
    </source>
</evidence>
<dbReference type="Proteomes" id="UP001175000">
    <property type="component" value="Unassembled WGS sequence"/>
</dbReference>
<dbReference type="Gene3D" id="1.25.40.10">
    <property type="entry name" value="Tetratricopeptide repeat domain"/>
    <property type="match status" value="1"/>
</dbReference>
<dbReference type="PANTHER" id="PTHR47936:SF1">
    <property type="entry name" value="PENTATRICOPEPTIDE REPEAT-CONTAINING PROTEIN GUN1, CHLOROPLASTIC"/>
    <property type="match status" value="1"/>
</dbReference>
<feature type="repeat" description="PPR" evidence="5">
    <location>
        <begin position="180"/>
        <end position="214"/>
    </location>
</feature>
<gene>
    <name evidence="6" type="ORF">B0T14DRAFT_527831</name>
</gene>
<organism evidence="6 7">
    <name type="scientific">Immersiella caudata</name>
    <dbReference type="NCBI Taxonomy" id="314043"/>
    <lineage>
        <taxon>Eukaryota</taxon>
        <taxon>Fungi</taxon>
        <taxon>Dikarya</taxon>
        <taxon>Ascomycota</taxon>
        <taxon>Pezizomycotina</taxon>
        <taxon>Sordariomycetes</taxon>
        <taxon>Sordariomycetidae</taxon>
        <taxon>Sordariales</taxon>
        <taxon>Lasiosphaeriaceae</taxon>
        <taxon>Immersiella</taxon>
    </lineage>
</organism>
<dbReference type="PANTHER" id="PTHR47936">
    <property type="entry name" value="PPR_LONG DOMAIN-CONTAINING PROTEIN"/>
    <property type="match status" value="1"/>
</dbReference>
<comment type="caution">
    <text evidence="6">The sequence shown here is derived from an EMBL/GenBank/DDBJ whole genome shotgun (WGS) entry which is preliminary data.</text>
</comment>
<proteinExistence type="inferred from homology"/>
<dbReference type="InterPro" id="IPR002885">
    <property type="entry name" value="PPR_rpt"/>
</dbReference>
<sequence length="540" mass="61425">MHIAAENKCQLTHIKGQTGGYTLHGQASDAAVAVEQILEHDPRVTVTGVSSRGPVLLHSGVEYLMAWPPNAVVDPERIAANEVRSLEKWTEQTADQYVSFITRFRLPEEALCELEHGDKSRDAVAAEQILELFCDKQAVAVASPDAFKMALAYLNAKTTHEVSEAWKIFRIMRESGVARDADVWNIMLQGAVRMEDMPRVHNYLKQMVKRGIQVTPRTWILILRLIENEEVKRYILNMMDQRGVLEMPGVVAEVASTLAQHDVDRAVALEQSAETFITSQNELYGPRWLSNYSASKILHGFGCYGRLDDMFKFVNFMFASKTVKPTHITLVTIMTHCRILGSLAFAMKFLRLFDGHRIPLDSVSLVELFKLLRDRRRPIMLSALWRYAQLHGVVAFDMKNQGSEYLIAFRPTQQLSEEKAIERARMQTQAARLFRHVEGGFSDEEQRTLLEALFPWPADESPSTNINEDRPGAVHVAVDLILDWLNELDEIVKAETPPLSELLVKAERYDNQLARIKVRAPGILGRRKKKKEQGQRIRKQ</sequence>
<comment type="similarity">
    <text evidence="1">Belongs to the CCM1 family.</text>
</comment>
<keyword evidence="2" id="KW-0677">Repeat</keyword>
<reference evidence="6" key="1">
    <citation type="submission" date="2023-06" db="EMBL/GenBank/DDBJ databases">
        <title>Genome-scale phylogeny and comparative genomics of the fungal order Sordariales.</title>
        <authorList>
            <consortium name="Lawrence Berkeley National Laboratory"/>
            <person name="Hensen N."/>
            <person name="Bonometti L."/>
            <person name="Westerberg I."/>
            <person name="Brannstrom I.O."/>
            <person name="Guillou S."/>
            <person name="Cros-Aarteil S."/>
            <person name="Calhoun S."/>
            <person name="Haridas S."/>
            <person name="Kuo A."/>
            <person name="Mondo S."/>
            <person name="Pangilinan J."/>
            <person name="Riley R."/>
            <person name="Labutti K."/>
            <person name="Andreopoulos B."/>
            <person name="Lipzen A."/>
            <person name="Chen C."/>
            <person name="Yanf M."/>
            <person name="Daum C."/>
            <person name="Ng V."/>
            <person name="Clum A."/>
            <person name="Steindorff A."/>
            <person name="Ohm R."/>
            <person name="Martin F."/>
            <person name="Silar P."/>
            <person name="Natvig D."/>
            <person name="Lalanne C."/>
            <person name="Gautier V."/>
            <person name="Ament-Velasquez S.L."/>
            <person name="Kruys A."/>
            <person name="Hutchinson M.I."/>
            <person name="Powell A.J."/>
            <person name="Barry K."/>
            <person name="Miller A.N."/>
            <person name="Grigoriev I.V."/>
            <person name="Debuchy R."/>
            <person name="Gladieux P."/>
            <person name="Thoren M.H."/>
            <person name="Johannesson H."/>
        </authorList>
    </citation>
    <scope>NUCLEOTIDE SEQUENCE</scope>
    <source>
        <strain evidence="6">CBS 606.72</strain>
    </source>
</reference>
<evidence type="ECO:0008006" key="8">
    <source>
        <dbReference type="Google" id="ProtNLM"/>
    </source>
</evidence>
<evidence type="ECO:0000256" key="3">
    <source>
        <dbReference type="ARBA" id="ARBA00044493"/>
    </source>
</evidence>
<name>A0AA40BUK5_9PEZI</name>
<dbReference type="PROSITE" id="PS51375">
    <property type="entry name" value="PPR"/>
    <property type="match status" value="1"/>
</dbReference>
<keyword evidence="7" id="KW-1185">Reference proteome</keyword>
<evidence type="ECO:0000256" key="2">
    <source>
        <dbReference type="ARBA" id="ARBA00022737"/>
    </source>
</evidence>
<dbReference type="Pfam" id="PF01535">
    <property type="entry name" value="PPR"/>
    <property type="match status" value="1"/>
</dbReference>
<evidence type="ECO:0000256" key="1">
    <source>
        <dbReference type="ARBA" id="ARBA00006192"/>
    </source>
</evidence>